<dbReference type="PANTHER" id="PTHR31672">
    <property type="entry name" value="BNACNNG10540D PROTEIN"/>
    <property type="match status" value="1"/>
</dbReference>
<dbReference type="PANTHER" id="PTHR31672:SF11">
    <property type="entry name" value="F-BOX PROTEIN CPR1-LIKE ISOFORM X2"/>
    <property type="match status" value="1"/>
</dbReference>
<dbReference type="Pfam" id="PF00646">
    <property type="entry name" value="F-box"/>
    <property type="match status" value="1"/>
</dbReference>
<evidence type="ECO:0000313" key="2">
    <source>
        <dbReference type="EMBL" id="GKV27893.1"/>
    </source>
</evidence>
<dbReference type="InterPro" id="IPR013187">
    <property type="entry name" value="F-box-assoc_dom_typ3"/>
</dbReference>
<dbReference type="AlphaFoldDB" id="A0AAV5KU01"/>
<dbReference type="NCBIfam" id="TIGR01640">
    <property type="entry name" value="F_box_assoc_1"/>
    <property type="match status" value="1"/>
</dbReference>
<keyword evidence="3" id="KW-1185">Reference proteome</keyword>
<organism evidence="2 3">
    <name type="scientific">Rubroshorea leprosula</name>
    <dbReference type="NCBI Taxonomy" id="152421"/>
    <lineage>
        <taxon>Eukaryota</taxon>
        <taxon>Viridiplantae</taxon>
        <taxon>Streptophyta</taxon>
        <taxon>Embryophyta</taxon>
        <taxon>Tracheophyta</taxon>
        <taxon>Spermatophyta</taxon>
        <taxon>Magnoliopsida</taxon>
        <taxon>eudicotyledons</taxon>
        <taxon>Gunneridae</taxon>
        <taxon>Pentapetalae</taxon>
        <taxon>rosids</taxon>
        <taxon>malvids</taxon>
        <taxon>Malvales</taxon>
        <taxon>Dipterocarpaceae</taxon>
        <taxon>Rubroshorea</taxon>
    </lineage>
</organism>
<name>A0AAV5KU01_9ROSI</name>
<sequence>MMTEAVGKKRINLVRLVQERELSKKAKEEERQPQNIIEQEQQQDTVVPYLPKDCVSNILIRMPTESLPKSMLVCKPWYNIITGPTFINSHFSRSESVLVFQKTSLDEEHSNPPAPIILFGGPTPNRTKKVCTQFIEFREGTSRIGKYKISCSGKIRAACNGLLLIDNTSKKGGLIVLNPVTRKSTSLPVGTLSLSNAESYGFAYSDVTGDYKVVHLFRDELRHINCEILNVGAKFWKEVNGPAFGLFGSLRCTAPVSSIGALHWIPQINHSDYLVSMELVNEKFHTVPLPKSCGTHDGILEMGGFLSFVTHEQPDIDIWILKGLHDEVWTKHHRISTCSVRSMVPMLSLKIGGDMIFKRKKDGSLHAYDFKLQLMRKVEGKVEEDIPSTSFPHVNSLVWWEKPKDVCD</sequence>
<dbReference type="SMART" id="SM00256">
    <property type="entry name" value="FBOX"/>
    <property type="match status" value="1"/>
</dbReference>
<dbReference type="InterPro" id="IPR017451">
    <property type="entry name" value="F-box-assoc_interact_dom"/>
</dbReference>
<reference evidence="2 3" key="1">
    <citation type="journal article" date="2021" name="Commun. Biol.">
        <title>The genome of Shorea leprosula (Dipterocarpaceae) highlights the ecological relevance of drought in aseasonal tropical rainforests.</title>
        <authorList>
            <person name="Ng K.K.S."/>
            <person name="Kobayashi M.J."/>
            <person name="Fawcett J.A."/>
            <person name="Hatakeyama M."/>
            <person name="Paape T."/>
            <person name="Ng C.H."/>
            <person name="Ang C.C."/>
            <person name="Tnah L.H."/>
            <person name="Lee C.T."/>
            <person name="Nishiyama T."/>
            <person name="Sese J."/>
            <person name="O'Brien M.J."/>
            <person name="Copetti D."/>
            <person name="Mohd Noor M.I."/>
            <person name="Ong R.C."/>
            <person name="Putra M."/>
            <person name="Sireger I.Z."/>
            <person name="Indrioko S."/>
            <person name="Kosugi Y."/>
            <person name="Izuno A."/>
            <person name="Isagi Y."/>
            <person name="Lee S.L."/>
            <person name="Shimizu K.K."/>
        </authorList>
    </citation>
    <scope>NUCLEOTIDE SEQUENCE [LARGE SCALE GENOMIC DNA]</scope>
    <source>
        <strain evidence="2">214</strain>
    </source>
</reference>
<dbReference type="InterPro" id="IPR050796">
    <property type="entry name" value="SCF_F-box_component"/>
</dbReference>
<dbReference type="Proteomes" id="UP001054252">
    <property type="component" value="Unassembled WGS sequence"/>
</dbReference>
<dbReference type="EMBL" id="BPVZ01000077">
    <property type="protein sequence ID" value="GKV27893.1"/>
    <property type="molecule type" value="Genomic_DNA"/>
</dbReference>
<gene>
    <name evidence="2" type="ORF">SLEP1_g37012</name>
</gene>
<protein>
    <recommendedName>
        <fullName evidence="1">F-box domain-containing protein</fullName>
    </recommendedName>
</protein>
<accession>A0AAV5KU01</accession>
<evidence type="ECO:0000313" key="3">
    <source>
        <dbReference type="Proteomes" id="UP001054252"/>
    </source>
</evidence>
<dbReference type="Pfam" id="PF08268">
    <property type="entry name" value="FBA_3"/>
    <property type="match status" value="1"/>
</dbReference>
<evidence type="ECO:0000259" key="1">
    <source>
        <dbReference type="SMART" id="SM00256"/>
    </source>
</evidence>
<feature type="domain" description="F-box" evidence="1">
    <location>
        <begin position="50"/>
        <end position="90"/>
    </location>
</feature>
<proteinExistence type="predicted"/>
<dbReference type="SUPFAM" id="SSF81383">
    <property type="entry name" value="F-box domain"/>
    <property type="match status" value="1"/>
</dbReference>
<dbReference type="InterPro" id="IPR001810">
    <property type="entry name" value="F-box_dom"/>
</dbReference>
<dbReference type="InterPro" id="IPR036047">
    <property type="entry name" value="F-box-like_dom_sf"/>
</dbReference>
<comment type="caution">
    <text evidence="2">The sequence shown here is derived from an EMBL/GenBank/DDBJ whole genome shotgun (WGS) entry which is preliminary data.</text>
</comment>